<keyword evidence="1" id="KW-0812">Transmembrane</keyword>
<protein>
    <submittedName>
        <fullName evidence="2">Uncharacterized protein</fullName>
    </submittedName>
</protein>
<feature type="transmembrane region" description="Helical" evidence="1">
    <location>
        <begin position="7"/>
        <end position="32"/>
    </location>
</feature>
<keyword evidence="1" id="KW-0472">Membrane</keyword>
<evidence type="ECO:0000256" key="1">
    <source>
        <dbReference type="SAM" id="Phobius"/>
    </source>
</evidence>
<reference evidence="2" key="1">
    <citation type="submission" date="2018-02" db="EMBL/GenBank/DDBJ databases">
        <title>Rhizophora mucronata_Transcriptome.</title>
        <authorList>
            <person name="Meera S.P."/>
            <person name="Sreeshan A."/>
            <person name="Augustine A."/>
        </authorList>
    </citation>
    <scope>NUCLEOTIDE SEQUENCE</scope>
    <source>
        <tissue evidence="2">Leaf</tissue>
    </source>
</reference>
<name>A0A2P2JZS3_RHIMU</name>
<accession>A0A2P2JZS3</accession>
<keyword evidence="1" id="KW-1133">Transmembrane helix</keyword>
<dbReference type="AlphaFoldDB" id="A0A2P2JZS3"/>
<evidence type="ECO:0000313" key="2">
    <source>
        <dbReference type="EMBL" id="MBW98959.1"/>
    </source>
</evidence>
<dbReference type="EMBL" id="GGEC01018476">
    <property type="protein sequence ID" value="MBW98959.1"/>
    <property type="molecule type" value="Transcribed_RNA"/>
</dbReference>
<proteinExistence type="predicted"/>
<organism evidence="2">
    <name type="scientific">Rhizophora mucronata</name>
    <name type="common">Asiatic mangrove</name>
    <dbReference type="NCBI Taxonomy" id="61149"/>
    <lineage>
        <taxon>Eukaryota</taxon>
        <taxon>Viridiplantae</taxon>
        <taxon>Streptophyta</taxon>
        <taxon>Embryophyta</taxon>
        <taxon>Tracheophyta</taxon>
        <taxon>Spermatophyta</taxon>
        <taxon>Magnoliopsida</taxon>
        <taxon>eudicotyledons</taxon>
        <taxon>Gunneridae</taxon>
        <taxon>Pentapetalae</taxon>
        <taxon>rosids</taxon>
        <taxon>fabids</taxon>
        <taxon>Malpighiales</taxon>
        <taxon>Rhizophoraceae</taxon>
        <taxon>Rhizophora</taxon>
    </lineage>
</organism>
<sequence length="92" mass="10504">MFTDFTFVTYAVVTMLLCCSITFFCSLISLSYPLLPRLCLPPHTLFLSVLCLFGSMNSFCHQEHVHIPNPLFWPGRDVCNILVCSQVLQQDK</sequence>